<feature type="transmembrane region" description="Helical" evidence="1">
    <location>
        <begin position="37"/>
        <end position="56"/>
    </location>
</feature>
<keyword evidence="1" id="KW-0812">Transmembrane</keyword>
<dbReference type="AlphaFoldDB" id="A0A916QK34"/>
<feature type="transmembrane region" description="Helical" evidence="1">
    <location>
        <begin position="12"/>
        <end position="31"/>
    </location>
</feature>
<keyword evidence="1" id="KW-0472">Membrane</keyword>
<dbReference type="Proteomes" id="UP000677218">
    <property type="component" value="Unassembled WGS sequence"/>
</dbReference>
<feature type="domain" description="LiaF transmembrane" evidence="2">
    <location>
        <begin position="13"/>
        <end position="108"/>
    </location>
</feature>
<evidence type="ECO:0000259" key="2">
    <source>
        <dbReference type="Pfam" id="PF22570"/>
    </source>
</evidence>
<keyword evidence="4" id="KW-1185">Reference proteome</keyword>
<evidence type="ECO:0000256" key="1">
    <source>
        <dbReference type="SAM" id="Phobius"/>
    </source>
</evidence>
<name>A0A916QK34_9LACO</name>
<organism evidence="3 4">
    <name type="scientific">Lactobacillus corticis</name>
    <dbReference type="NCBI Taxonomy" id="2201249"/>
    <lineage>
        <taxon>Bacteria</taxon>
        <taxon>Bacillati</taxon>
        <taxon>Bacillota</taxon>
        <taxon>Bacilli</taxon>
        <taxon>Lactobacillales</taxon>
        <taxon>Lactobacillaceae</taxon>
        <taxon>Lactobacillus</taxon>
    </lineage>
</organism>
<dbReference type="Pfam" id="PF22570">
    <property type="entry name" value="LiaF-TM"/>
    <property type="match status" value="1"/>
</dbReference>
<protein>
    <recommendedName>
        <fullName evidence="2">LiaF transmembrane domain-containing protein</fullName>
    </recommendedName>
</protein>
<comment type="caution">
    <text evidence="3">The sequence shown here is derived from an EMBL/GenBank/DDBJ whole genome shotgun (WGS) entry which is preliminary data.</text>
</comment>
<dbReference type="EMBL" id="BMAY01000008">
    <property type="protein sequence ID" value="GFZ27312.1"/>
    <property type="molecule type" value="Genomic_DNA"/>
</dbReference>
<feature type="transmembrane region" description="Helical" evidence="1">
    <location>
        <begin position="84"/>
        <end position="104"/>
    </location>
</feature>
<reference evidence="3" key="1">
    <citation type="submission" date="2020-08" db="EMBL/GenBank/DDBJ databases">
        <title>Taxonomic study for Lactobacillus species isolated from hardwood bark.</title>
        <authorList>
            <person name="Tohno M."/>
            <person name="Tanizawa Y."/>
        </authorList>
    </citation>
    <scope>NUCLEOTIDE SEQUENCE</scope>
    <source>
        <strain evidence="3">B40</strain>
    </source>
</reference>
<dbReference type="InterPro" id="IPR054331">
    <property type="entry name" value="LiaF_TM"/>
</dbReference>
<keyword evidence="1" id="KW-1133">Transmembrane helix</keyword>
<accession>A0A916QK34</accession>
<dbReference type="RefSeq" id="WP_212781005.1">
    <property type="nucleotide sequence ID" value="NZ_BMAY01000008.1"/>
</dbReference>
<evidence type="ECO:0000313" key="4">
    <source>
        <dbReference type="Proteomes" id="UP000677218"/>
    </source>
</evidence>
<feature type="transmembrane region" description="Helical" evidence="1">
    <location>
        <begin position="61"/>
        <end position="78"/>
    </location>
</feature>
<gene>
    <name evidence="3" type="ORF">LCB40_11920</name>
</gene>
<evidence type="ECO:0000313" key="3">
    <source>
        <dbReference type="EMBL" id="GFZ27312.1"/>
    </source>
</evidence>
<sequence length="255" mass="28159">MRAKTKVKLNRSLLGLGFIAAAVFLVMDQLHLFPFTLGFWSIFWTVIFGAALITAIVNRRIYSSIFSAAFLLIIYAKPLHIQALAPWTILLAAILLSLGIRLLYKKSFSPTIVVNGQKVDVNWSDLKHGRLFKGRKNIMDDTSFGVDSDNVVISSSMSDVSRYVHSQNLRTITIDSSMSDINVYLDDAKAAGDEVIVNFNSSMGDVNLYIPKNWQVDNQLAGSLGDVEADYVAGDGPRLVLKGRASMSDITIKHV</sequence>
<proteinExistence type="predicted"/>